<evidence type="ECO:0000313" key="2">
    <source>
        <dbReference type="Proteomes" id="UP000054166"/>
    </source>
</evidence>
<gene>
    <name evidence="1" type="ORF">PILCRDRAFT_553182</name>
</gene>
<reference evidence="2" key="2">
    <citation type="submission" date="2015-01" db="EMBL/GenBank/DDBJ databases">
        <title>Evolutionary Origins and Diversification of the Mycorrhizal Mutualists.</title>
        <authorList>
            <consortium name="DOE Joint Genome Institute"/>
            <consortium name="Mycorrhizal Genomics Consortium"/>
            <person name="Kohler A."/>
            <person name="Kuo A."/>
            <person name="Nagy L.G."/>
            <person name="Floudas D."/>
            <person name="Copeland A."/>
            <person name="Barry K.W."/>
            <person name="Cichocki N."/>
            <person name="Veneault-Fourrey C."/>
            <person name="LaButti K."/>
            <person name="Lindquist E.A."/>
            <person name="Lipzen A."/>
            <person name="Lundell T."/>
            <person name="Morin E."/>
            <person name="Murat C."/>
            <person name="Riley R."/>
            <person name="Ohm R."/>
            <person name="Sun H."/>
            <person name="Tunlid A."/>
            <person name="Henrissat B."/>
            <person name="Grigoriev I.V."/>
            <person name="Hibbett D.S."/>
            <person name="Martin F."/>
        </authorList>
    </citation>
    <scope>NUCLEOTIDE SEQUENCE [LARGE SCALE GENOMIC DNA]</scope>
    <source>
        <strain evidence="2">F 1598</strain>
    </source>
</reference>
<dbReference type="HOGENOM" id="CLU_2427835_0_0_1"/>
<dbReference type="AlphaFoldDB" id="A0A0C3F4T6"/>
<name>A0A0C3F4T6_PILCF</name>
<organism evidence="1 2">
    <name type="scientific">Piloderma croceum (strain F 1598)</name>
    <dbReference type="NCBI Taxonomy" id="765440"/>
    <lineage>
        <taxon>Eukaryota</taxon>
        <taxon>Fungi</taxon>
        <taxon>Dikarya</taxon>
        <taxon>Basidiomycota</taxon>
        <taxon>Agaricomycotina</taxon>
        <taxon>Agaricomycetes</taxon>
        <taxon>Agaricomycetidae</taxon>
        <taxon>Atheliales</taxon>
        <taxon>Atheliaceae</taxon>
        <taxon>Piloderma</taxon>
    </lineage>
</organism>
<dbReference type="InParanoid" id="A0A0C3F4T6"/>
<reference evidence="1 2" key="1">
    <citation type="submission" date="2014-04" db="EMBL/GenBank/DDBJ databases">
        <authorList>
            <consortium name="DOE Joint Genome Institute"/>
            <person name="Kuo A."/>
            <person name="Tarkka M."/>
            <person name="Buscot F."/>
            <person name="Kohler A."/>
            <person name="Nagy L.G."/>
            <person name="Floudas D."/>
            <person name="Copeland A."/>
            <person name="Barry K.W."/>
            <person name="Cichocki N."/>
            <person name="Veneault-Fourrey C."/>
            <person name="LaButti K."/>
            <person name="Lindquist E.A."/>
            <person name="Lipzen A."/>
            <person name="Lundell T."/>
            <person name="Morin E."/>
            <person name="Murat C."/>
            <person name="Sun H."/>
            <person name="Tunlid A."/>
            <person name="Henrissat B."/>
            <person name="Grigoriev I.V."/>
            <person name="Hibbett D.S."/>
            <person name="Martin F."/>
            <person name="Nordberg H.P."/>
            <person name="Cantor M.N."/>
            <person name="Hua S.X."/>
        </authorList>
    </citation>
    <scope>NUCLEOTIDE SEQUENCE [LARGE SCALE GENOMIC DNA]</scope>
    <source>
        <strain evidence="1 2">F 1598</strain>
    </source>
</reference>
<dbReference type="Proteomes" id="UP000054166">
    <property type="component" value="Unassembled WGS sequence"/>
</dbReference>
<keyword evidence="2" id="KW-1185">Reference proteome</keyword>
<evidence type="ECO:0000313" key="1">
    <source>
        <dbReference type="EMBL" id="KIM79695.1"/>
    </source>
</evidence>
<proteinExistence type="predicted"/>
<dbReference type="EMBL" id="KN833008">
    <property type="protein sequence ID" value="KIM79695.1"/>
    <property type="molecule type" value="Genomic_DNA"/>
</dbReference>
<protein>
    <submittedName>
        <fullName evidence="1">Uncharacterized protein</fullName>
    </submittedName>
</protein>
<accession>A0A0C3F4T6</accession>
<sequence>MELMAPSTGIWDCLKSFVLLSSIQRISVHLPSVSDSCQQFGCHAHLCQPVIRTLLDPRVFQVHPNLSDKPSSYLANWGSKSNRNACVHRCW</sequence>